<accession>A0ABU2E5B6</accession>
<sequence length="252" mass="28435">MSSERDARDAGDSPGDYRRALDFEVSVTHLQERSERRAWHVALACVTVAILCAVALAVMVPFYRVVPLPIEVDRLTGEAQVIDVLGSKQVPMRDIEDKHWVEVYVRSRERYDWGLLQMDYDRVLDMSDDRVARDYRSVYNGADSLDRQLGASAQRRIRILSTTLVPDEPGHAVVHIERTTWKNGIDNAEPPQRFVITLAFTYRPSVFTRERTAIENPFGFRVTAYSRDSEYTPAAPLPASLPTLAPASGGAR</sequence>
<evidence type="ECO:0000256" key="5">
    <source>
        <dbReference type="SAM" id="Phobius"/>
    </source>
</evidence>
<dbReference type="Pfam" id="PF04335">
    <property type="entry name" value="VirB8"/>
    <property type="match status" value="1"/>
</dbReference>
<keyword evidence="8" id="KW-1185">Reference proteome</keyword>
<organism evidence="7 8">
    <name type="scientific">Burkholderia pseudomultivorans</name>
    <dbReference type="NCBI Taxonomy" id="1207504"/>
    <lineage>
        <taxon>Bacteria</taxon>
        <taxon>Pseudomonadati</taxon>
        <taxon>Pseudomonadota</taxon>
        <taxon>Betaproteobacteria</taxon>
        <taxon>Burkholderiales</taxon>
        <taxon>Burkholderiaceae</taxon>
        <taxon>Burkholderia</taxon>
        <taxon>Burkholderia cepacia complex</taxon>
    </lineage>
</organism>
<reference evidence="7 8" key="1">
    <citation type="submission" date="2019-06" db="EMBL/GenBank/DDBJ databases">
        <title>Evolution of Burkholderia multivorans in the lungs of Cystic Fibrosis patients.</title>
        <authorList>
            <person name="Moreira L.M."/>
        </authorList>
    </citation>
    <scope>NUCLEOTIDE SEQUENCE [LARGE SCALE GENOMIC DNA]</scope>
    <source>
        <strain evidence="7 8">VC13239</strain>
    </source>
</reference>
<dbReference type="Gene3D" id="3.10.450.230">
    <property type="entry name" value="VirB8 protein"/>
    <property type="match status" value="1"/>
</dbReference>
<evidence type="ECO:0000313" key="7">
    <source>
        <dbReference type="EMBL" id="MDR8755067.1"/>
    </source>
</evidence>
<dbReference type="EMBL" id="VJSY01000025">
    <property type="protein sequence ID" value="MDR8755067.1"/>
    <property type="molecule type" value="Genomic_DNA"/>
</dbReference>
<keyword evidence="4 5" id="KW-0472">Membrane</keyword>
<dbReference type="Proteomes" id="UP001248067">
    <property type="component" value="Unassembled WGS sequence"/>
</dbReference>
<evidence type="ECO:0000256" key="1">
    <source>
        <dbReference type="ARBA" id="ARBA00004167"/>
    </source>
</evidence>
<dbReference type="CDD" id="cd16424">
    <property type="entry name" value="VirB8"/>
    <property type="match status" value="1"/>
</dbReference>
<name>A0ABU2E5B6_9BURK</name>
<dbReference type="RefSeq" id="WP_175896936.1">
    <property type="nucleotide sequence ID" value="NZ_CADFDQ010000027.1"/>
</dbReference>
<proteinExistence type="predicted"/>
<feature type="domain" description="Bacterial virulence protein VirB8" evidence="6">
    <location>
        <begin position="20"/>
        <end position="230"/>
    </location>
</feature>
<feature type="transmembrane region" description="Helical" evidence="5">
    <location>
        <begin position="41"/>
        <end position="63"/>
    </location>
</feature>
<evidence type="ECO:0000313" key="8">
    <source>
        <dbReference type="Proteomes" id="UP001248067"/>
    </source>
</evidence>
<evidence type="ECO:0000256" key="4">
    <source>
        <dbReference type="ARBA" id="ARBA00023136"/>
    </source>
</evidence>
<dbReference type="InterPro" id="IPR026264">
    <property type="entry name" value="VirB8/PtlE"/>
</dbReference>
<evidence type="ECO:0000256" key="3">
    <source>
        <dbReference type="ARBA" id="ARBA00022989"/>
    </source>
</evidence>
<comment type="caution">
    <text evidence="7">The sequence shown here is derived from an EMBL/GenBank/DDBJ whole genome shotgun (WGS) entry which is preliminary data.</text>
</comment>
<protein>
    <submittedName>
        <fullName evidence="7">Type IV secretion system protein virB8</fullName>
    </submittedName>
</protein>
<evidence type="ECO:0000259" key="6">
    <source>
        <dbReference type="Pfam" id="PF04335"/>
    </source>
</evidence>
<comment type="subcellular location">
    <subcellularLocation>
        <location evidence="1">Membrane</location>
        <topology evidence="1">Single-pass membrane protein</topology>
    </subcellularLocation>
</comment>
<gene>
    <name evidence="7" type="primary">virB8</name>
    <name evidence="7" type="ORF">FEQ00_03496</name>
</gene>
<dbReference type="SUPFAM" id="SSF54427">
    <property type="entry name" value="NTF2-like"/>
    <property type="match status" value="1"/>
</dbReference>
<dbReference type="InterPro" id="IPR032710">
    <property type="entry name" value="NTF2-like_dom_sf"/>
</dbReference>
<dbReference type="InterPro" id="IPR007430">
    <property type="entry name" value="VirB8"/>
</dbReference>
<evidence type="ECO:0000256" key="2">
    <source>
        <dbReference type="ARBA" id="ARBA00022692"/>
    </source>
</evidence>
<keyword evidence="2 5" id="KW-0812">Transmembrane</keyword>
<keyword evidence="3 5" id="KW-1133">Transmembrane helix</keyword>
<dbReference type="PIRSF" id="PIRSF003299">
    <property type="entry name" value="VirB8_PtlE"/>
    <property type="match status" value="1"/>
</dbReference>